<dbReference type="EMBL" id="JYDH01004225">
    <property type="protein sequence ID" value="KRY04566.1"/>
    <property type="molecule type" value="Genomic_DNA"/>
</dbReference>
<reference evidence="1 2" key="1">
    <citation type="submission" date="2015-01" db="EMBL/GenBank/DDBJ databases">
        <title>Evolution of Trichinella species and genotypes.</title>
        <authorList>
            <person name="Korhonen P.K."/>
            <person name="Edoardo P."/>
            <person name="Giuseppe L.R."/>
            <person name="Gasser R.B."/>
        </authorList>
    </citation>
    <scope>NUCLEOTIDE SEQUENCE [LARGE SCALE GENOMIC DNA]</scope>
    <source>
        <strain evidence="1">ISS3</strain>
    </source>
</reference>
<comment type="caution">
    <text evidence="1">The sequence shown here is derived from an EMBL/GenBank/DDBJ whole genome shotgun (WGS) entry which is preliminary data.</text>
</comment>
<evidence type="ECO:0000313" key="1">
    <source>
        <dbReference type="EMBL" id="KRY04566.1"/>
    </source>
</evidence>
<name>A0A0V0YWL2_TRISP</name>
<dbReference type="AlphaFoldDB" id="A0A0V0YWL2"/>
<dbReference type="Proteomes" id="UP000054776">
    <property type="component" value="Unassembled WGS sequence"/>
</dbReference>
<keyword evidence="2" id="KW-1185">Reference proteome</keyword>
<evidence type="ECO:0000313" key="2">
    <source>
        <dbReference type="Proteomes" id="UP000054776"/>
    </source>
</evidence>
<proteinExistence type="predicted"/>
<sequence>MRRNSTLSGVRESIEVRRVVLNYENSKIFEKIPEGMPWA</sequence>
<dbReference type="InParanoid" id="A0A0V0YWL2"/>
<gene>
    <name evidence="1" type="ORF">T01_12683</name>
</gene>
<organism evidence="1 2">
    <name type="scientific">Trichinella spiralis</name>
    <name type="common">Trichina worm</name>
    <dbReference type="NCBI Taxonomy" id="6334"/>
    <lineage>
        <taxon>Eukaryota</taxon>
        <taxon>Metazoa</taxon>
        <taxon>Ecdysozoa</taxon>
        <taxon>Nematoda</taxon>
        <taxon>Enoplea</taxon>
        <taxon>Dorylaimia</taxon>
        <taxon>Trichinellida</taxon>
        <taxon>Trichinellidae</taxon>
        <taxon>Trichinella</taxon>
    </lineage>
</organism>
<accession>A0A0V0YWL2</accession>
<protein>
    <submittedName>
        <fullName evidence="1">Uncharacterized protein</fullName>
    </submittedName>
</protein>